<dbReference type="PANTHER" id="PTHR47013">
    <property type="entry name" value="SPLICING FACTOR, ARGININE/SERINE-RICH 19"/>
    <property type="match status" value="1"/>
</dbReference>
<dbReference type="EMBL" id="HAEA01013242">
    <property type="protein sequence ID" value="SBQ41722.1"/>
    <property type="molecule type" value="Transcribed_RNA"/>
</dbReference>
<feature type="compositionally biased region" description="Low complexity" evidence="1">
    <location>
        <begin position="45"/>
        <end position="58"/>
    </location>
</feature>
<feature type="compositionally biased region" description="Polar residues" evidence="1">
    <location>
        <begin position="499"/>
        <end position="509"/>
    </location>
</feature>
<reference evidence="3" key="2">
    <citation type="submission" date="2016-06" db="EMBL/GenBank/DDBJ databases">
        <title>The genome of a short-lived fish provides insights into sex chromosome evolution and the genetic control of aging.</title>
        <authorList>
            <person name="Reichwald K."/>
            <person name="Felder M."/>
            <person name="Petzold A."/>
            <person name="Koch P."/>
            <person name="Groth M."/>
            <person name="Platzer M."/>
        </authorList>
    </citation>
    <scope>NUCLEOTIDE SEQUENCE</scope>
    <source>
        <tissue evidence="3">Brain</tissue>
    </source>
</reference>
<feature type="region of interest" description="Disordered" evidence="1">
    <location>
        <begin position="278"/>
        <end position="617"/>
    </location>
</feature>
<feature type="region of interest" description="Disordered" evidence="1">
    <location>
        <begin position="1"/>
        <end position="119"/>
    </location>
</feature>
<feature type="compositionally biased region" description="Pro residues" evidence="1">
    <location>
        <begin position="292"/>
        <end position="302"/>
    </location>
</feature>
<dbReference type="AlphaFoldDB" id="A0A1A8E6B9"/>
<feature type="compositionally biased region" description="Basic residues" evidence="1">
    <location>
        <begin position="307"/>
        <end position="323"/>
    </location>
</feature>
<evidence type="ECO:0000259" key="2">
    <source>
        <dbReference type="Pfam" id="PF23030"/>
    </source>
</evidence>
<feature type="domain" description="SFR19-like C-terminal" evidence="2">
    <location>
        <begin position="762"/>
        <end position="845"/>
    </location>
</feature>
<feature type="compositionally biased region" description="Polar residues" evidence="1">
    <location>
        <begin position="328"/>
        <end position="352"/>
    </location>
</feature>
<proteinExistence type="predicted"/>
<gene>
    <name evidence="3" type="primary">SCAF1</name>
</gene>
<dbReference type="GO" id="GO:0099122">
    <property type="term" value="F:RNA polymerase II C-terminal domain binding"/>
    <property type="evidence" value="ECO:0007669"/>
    <property type="project" value="TreeGrafter"/>
</dbReference>
<dbReference type="InterPro" id="IPR057031">
    <property type="entry name" value="SFR19-like_C"/>
</dbReference>
<dbReference type="PANTHER" id="PTHR47013:SF1">
    <property type="entry name" value="SPLICING FACTOR, ARGININE_SERINE-RICH 19"/>
    <property type="match status" value="1"/>
</dbReference>
<feature type="compositionally biased region" description="Low complexity" evidence="1">
    <location>
        <begin position="563"/>
        <end position="601"/>
    </location>
</feature>
<feature type="compositionally biased region" description="Pro residues" evidence="1">
    <location>
        <begin position="689"/>
        <end position="701"/>
    </location>
</feature>
<dbReference type="Pfam" id="PF23030">
    <property type="entry name" value="SCAF11-like_C"/>
    <property type="match status" value="1"/>
</dbReference>
<reference evidence="3" key="1">
    <citation type="submission" date="2016-05" db="EMBL/GenBank/DDBJ databases">
        <authorList>
            <person name="Lavstsen T."/>
            <person name="Jespersen J.S."/>
        </authorList>
    </citation>
    <scope>NUCLEOTIDE SEQUENCE</scope>
    <source>
        <tissue evidence="3">Brain</tissue>
    </source>
</reference>
<protein>
    <submittedName>
        <fullName evidence="3">SR-related CTD-associated factor 1</fullName>
    </submittedName>
</protein>
<organism evidence="3">
    <name type="scientific">Nothobranchius kadleci</name>
    <name type="common">African annual killifish</name>
    <dbReference type="NCBI Taxonomy" id="1051664"/>
    <lineage>
        <taxon>Eukaryota</taxon>
        <taxon>Metazoa</taxon>
        <taxon>Chordata</taxon>
        <taxon>Craniata</taxon>
        <taxon>Vertebrata</taxon>
        <taxon>Euteleostomi</taxon>
        <taxon>Actinopterygii</taxon>
        <taxon>Neopterygii</taxon>
        <taxon>Teleostei</taxon>
        <taxon>Neoteleostei</taxon>
        <taxon>Acanthomorphata</taxon>
        <taxon>Ovalentaria</taxon>
        <taxon>Atherinomorphae</taxon>
        <taxon>Cyprinodontiformes</taxon>
        <taxon>Nothobranchiidae</taxon>
        <taxon>Nothobranchius</taxon>
    </lineage>
</organism>
<accession>A0A1A8E6B9</accession>
<sequence length="861" mass="90547">VWCDGGGEAEGDAGGGAEGEGTAKGEVEESVAEAGRGAAGGGAEAGEAADSKGGAAEAAVKRERNDYTAAPKIPTSPLEREGILDDPSPGCPRKDIEIKKETKTGTETEKGTDTDTETGMEIKTEIEIKTETETEMDIVIAAVAIEKMKECMIPVLEKERGKRRAYAIQAAESEASRRDLNGSDLFAIKRTITVTTTTTTTTVPGSPRLSTASPSHPTQVSESHKRKKRKWHSGGAAEEEGSCRSWSQSLSPPRYHGYESDRYSDKLEIDMLSLDGEALDSDYPSMEDTPPATLPPEPPVPSPKAKATPKTRRSHPKKKSHALKKCESSTSSNRTTSKCLSSLTITSGSASVSPGLPLAKRARKLGKDKDRDKGGRKDLSRSGKSKKDGGSGRKATKRRRRLVKKTSKKDGGVGLAAADGNQSKASSEGWAGASLDVPSAGLEGSKSTNPHCGQTGPPPCSSSSSSTSSSTSVLPPSSSPPHTPPPSTATLRDTRESSPDSQTVDSSCKTPDPSFLAEDCPTQTSPTPPASSPSSLSTPQGAGLTNALSTLTAKPPFPDDSSKSLASPPCSSSSAGLTSLSLPLSSSDPSSSSSVSSSCASKPPPPPPPPPPAASALPWSLQTGVDCTTGGVLALTALLFKMEEANMASRAKAQEFIQATSQILSQANQNQSQQHAPPPAASSSSSSQIPPPPALPPPPGLSPAQFILHGSLPLVGCTKTPPSHLHSSMGGGCAQTPPPIVPMVLPGVTGSSSNSLMDNERKDPDKYLKKLHTQERAVEEVKLAIKPYYQRKDINKDEYKDILRKAVHKICHSRTGEINPVKVSNLVKLYVQRYKYFRKHGRKMDEEDRDERELGALHGSV</sequence>
<feature type="compositionally biased region" description="Low complexity" evidence="1">
    <location>
        <begin position="461"/>
        <end position="476"/>
    </location>
</feature>
<evidence type="ECO:0000313" key="3">
    <source>
        <dbReference type="EMBL" id="SBQ41722.1"/>
    </source>
</evidence>
<evidence type="ECO:0000256" key="1">
    <source>
        <dbReference type="SAM" id="MobiDB-lite"/>
    </source>
</evidence>
<feature type="compositionally biased region" description="Basic residues" evidence="1">
    <location>
        <begin position="394"/>
        <end position="407"/>
    </location>
</feature>
<feature type="compositionally biased region" description="Basic and acidic residues" evidence="1">
    <location>
        <begin position="92"/>
        <end position="113"/>
    </location>
</feature>
<feature type="compositionally biased region" description="Gly residues" evidence="1">
    <location>
        <begin position="1"/>
        <end position="19"/>
    </location>
</feature>
<name>A0A1A8E6B9_NOTKA</name>
<dbReference type="InterPro" id="IPR042841">
    <property type="entry name" value="SCAF1"/>
</dbReference>
<feature type="region of interest" description="Disordered" evidence="1">
    <location>
        <begin position="665"/>
        <end position="703"/>
    </location>
</feature>
<feature type="compositionally biased region" description="Basic and acidic residues" evidence="1">
    <location>
        <begin position="365"/>
        <end position="391"/>
    </location>
</feature>
<feature type="region of interest" description="Disordered" evidence="1">
    <location>
        <begin position="197"/>
        <end position="257"/>
    </location>
</feature>
<feature type="compositionally biased region" description="Low complexity" evidence="1">
    <location>
        <begin position="665"/>
        <end position="688"/>
    </location>
</feature>
<feature type="compositionally biased region" description="Polar residues" evidence="1">
    <location>
        <begin position="208"/>
        <end position="221"/>
    </location>
</feature>
<feature type="non-terminal residue" evidence="3">
    <location>
        <position position="1"/>
    </location>
</feature>
<feature type="compositionally biased region" description="Pro residues" evidence="1">
    <location>
        <begin position="477"/>
        <end position="487"/>
    </location>
</feature>
<feature type="compositionally biased region" description="Pro residues" evidence="1">
    <location>
        <begin position="602"/>
        <end position="613"/>
    </location>
</feature>